<dbReference type="OrthoDB" id="443981at2759"/>
<dbReference type="WBParaSite" id="Bm5006a.1">
    <property type="protein sequence ID" value="Bm5006a.1"/>
    <property type="gene ID" value="WBGene00225267"/>
</dbReference>
<dbReference type="RefSeq" id="XP_042931416.1">
    <property type="nucleotide sequence ID" value="XM_043075482.1"/>
</dbReference>
<organism evidence="6">
    <name type="scientific">Brugia malayi</name>
    <name type="common">Filarial nematode worm</name>
    <dbReference type="NCBI Taxonomy" id="6279"/>
    <lineage>
        <taxon>Eukaryota</taxon>
        <taxon>Metazoa</taxon>
        <taxon>Ecdysozoa</taxon>
        <taxon>Nematoda</taxon>
        <taxon>Chromadorea</taxon>
        <taxon>Rhabditida</taxon>
        <taxon>Spirurina</taxon>
        <taxon>Spiruromorpha</taxon>
        <taxon>Filarioidea</taxon>
        <taxon>Onchocercidae</taxon>
        <taxon>Brugia</taxon>
    </lineage>
</organism>
<dbReference type="SUPFAM" id="SSF50044">
    <property type="entry name" value="SH3-domain"/>
    <property type="match status" value="1"/>
</dbReference>
<dbReference type="CTD" id="6097682"/>
<accession>A0A5S6PNZ3</accession>
<reference evidence="7" key="1">
    <citation type="journal article" date="2007" name="Science">
        <title>Draft genome of the filarial nematode parasite Brugia malayi.</title>
        <authorList>
            <person name="Ghedin E."/>
            <person name="Wang S."/>
            <person name="Spiro D."/>
            <person name="Caler E."/>
            <person name="Zhao Q."/>
            <person name="Crabtree J."/>
            <person name="Allen J.E."/>
            <person name="Delcher A.L."/>
            <person name="Guiliano D.B."/>
            <person name="Miranda-Saavedra D."/>
            <person name="Angiuoli S.V."/>
            <person name="Creasy T."/>
            <person name="Amedeo P."/>
            <person name="Haas B."/>
            <person name="El-Sayed N.M."/>
            <person name="Wortman J.R."/>
            <person name="Feldblyum T."/>
            <person name="Tallon L."/>
            <person name="Schatz M."/>
            <person name="Shumway M."/>
            <person name="Koo H."/>
            <person name="Salzberg S.L."/>
            <person name="Schobel S."/>
            <person name="Pertea M."/>
            <person name="Pop M."/>
            <person name="White O."/>
            <person name="Barton G.J."/>
            <person name="Carlow C.K."/>
            <person name="Crawford M.J."/>
            <person name="Daub J."/>
            <person name="Dimmic M.W."/>
            <person name="Estes C.F."/>
            <person name="Foster J.M."/>
            <person name="Ganatra M."/>
            <person name="Gregory W.F."/>
            <person name="Johnson N.M."/>
            <person name="Jin J."/>
            <person name="Komuniecki R."/>
            <person name="Korf I."/>
            <person name="Kumar S."/>
            <person name="Laney S."/>
            <person name="Li B.W."/>
            <person name="Li W."/>
            <person name="Lindblom T.H."/>
            <person name="Lustigman S."/>
            <person name="Ma D."/>
            <person name="Maina C.V."/>
            <person name="Martin D.M."/>
            <person name="McCarter J.P."/>
            <person name="McReynolds L."/>
            <person name="Mitreva M."/>
            <person name="Nutman T.B."/>
            <person name="Parkinson J."/>
            <person name="Peregrin-Alvarez J.M."/>
            <person name="Poole C."/>
            <person name="Ren Q."/>
            <person name="Saunders L."/>
            <person name="Sluder A.E."/>
            <person name="Smith K."/>
            <person name="Stanke M."/>
            <person name="Unnasch T.R."/>
            <person name="Ware J."/>
            <person name="Wei A.D."/>
            <person name="Weil G."/>
            <person name="Williams D.J."/>
            <person name="Zhang Y."/>
            <person name="Williams S.A."/>
            <person name="Fraser-Liggett C."/>
            <person name="Slatko B."/>
            <person name="Blaxter M.L."/>
            <person name="Scott A.L."/>
        </authorList>
    </citation>
    <scope>NUCLEOTIDE SEQUENCE</scope>
    <source>
        <strain evidence="7">FR3</strain>
    </source>
</reference>
<name>A0A4E9EYC9_BRUMA</name>
<dbReference type="GO" id="GO:0005737">
    <property type="term" value="C:cytoplasm"/>
    <property type="evidence" value="ECO:0007669"/>
    <property type="project" value="TreeGrafter"/>
</dbReference>
<dbReference type="Gene3D" id="2.30.29.30">
    <property type="entry name" value="Pleckstrin-homology domain (PH domain)/Phosphotyrosine-binding domain (PTB)"/>
    <property type="match status" value="1"/>
</dbReference>
<feature type="compositionally biased region" description="Low complexity" evidence="3">
    <location>
        <begin position="666"/>
        <end position="678"/>
    </location>
</feature>
<dbReference type="PROSITE" id="PS50010">
    <property type="entry name" value="DH_2"/>
    <property type="match status" value="1"/>
</dbReference>
<dbReference type="EMBL" id="CAAKNF010000196">
    <property type="protein sequence ID" value="VIO89275.1"/>
    <property type="molecule type" value="Genomic_DNA"/>
</dbReference>
<feature type="compositionally biased region" description="Basic and acidic residues" evidence="3">
    <location>
        <begin position="1"/>
        <end position="10"/>
    </location>
</feature>
<dbReference type="AlphaFoldDB" id="A0A4E9EYC9"/>
<evidence type="ECO:0000313" key="7">
    <source>
        <dbReference type="Proteomes" id="UP000006672"/>
    </source>
</evidence>
<dbReference type="GO" id="GO:0016192">
    <property type="term" value="P:vesicle-mediated transport"/>
    <property type="evidence" value="ECO:0007669"/>
    <property type="project" value="UniProtKB-ARBA"/>
</dbReference>
<dbReference type="STRING" id="6279.A0A5S6PNZ3"/>
<feature type="domain" description="SH3" evidence="4">
    <location>
        <begin position="25"/>
        <end position="84"/>
    </location>
</feature>
<dbReference type="PRINTS" id="PR00452">
    <property type="entry name" value="SH3DOMAIN"/>
</dbReference>
<dbReference type="Pfam" id="PF16523">
    <property type="entry name" value="betaPIX_CC"/>
    <property type="match status" value="1"/>
</dbReference>
<dbReference type="GO" id="GO:0005085">
    <property type="term" value="F:guanyl-nucleotide exchange factor activity"/>
    <property type="evidence" value="ECO:0007669"/>
    <property type="project" value="InterPro"/>
</dbReference>
<evidence type="ECO:0000256" key="2">
    <source>
        <dbReference type="PROSITE-ProRule" id="PRU00192"/>
    </source>
</evidence>
<dbReference type="Pfam" id="PF00621">
    <property type="entry name" value="RhoGEF"/>
    <property type="match status" value="1"/>
</dbReference>
<dbReference type="InterPro" id="IPR035899">
    <property type="entry name" value="DBL_dom_sf"/>
</dbReference>
<keyword evidence="1 2" id="KW-0728">SH3 domain</keyword>
<dbReference type="CDD" id="cd11877">
    <property type="entry name" value="SH3_PIX"/>
    <property type="match status" value="1"/>
</dbReference>
<gene>
    <name evidence="6 8" type="primary">Bma-pix-1</name>
    <name evidence="6" type="ORF">BM_BM5006</name>
</gene>
<dbReference type="PROSITE" id="PS50002">
    <property type="entry name" value="SH3"/>
    <property type="match status" value="1"/>
</dbReference>
<dbReference type="Gene3D" id="2.30.30.40">
    <property type="entry name" value="SH3 Domains"/>
    <property type="match status" value="1"/>
</dbReference>
<dbReference type="SMART" id="SM00325">
    <property type="entry name" value="RhoGEF"/>
    <property type="match status" value="1"/>
</dbReference>
<dbReference type="InterPro" id="IPR000219">
    <property type="entry name" value="DH_dom"/>
</dbReference>
<dbReference type="PANTHER" id="PTHR46026">
    <property type="entry name" value="RHO-TYPE GUANINE NUCLEOTIDE EXCHANGE FACTOR, ISOFORM F"/>
    <property type="match status" value="1"/>
</dbReference>
<dbReference type="InterPro" id="IPR032409">
    <property type="entry name" value="GEF6/7_CC"/>
</dbReference>
<feature type="compositionally biased region" description="Polar residues" evidence="3">
    <location>
        <begin position="13"/>
        <end position="23"/>
    </location>
</feature>
<dbReference type="SUPFAM" id="SSF48065">
    <property type="entry name" value="DBL homology domain (DH-domain)"/>
    <property type="match status" value="1"/>
</dbReference>
<evidence type="ECO:0000313" key="8">
    <source>
        <dbReference type="WBParaSite" id="Bm5006a.1"/>
    </source>
</evidence>
<feature type="region of interest" description="Disordered" evidence="3">
    <location>
        <begin position="92"/>
        <end position="118"/>
    </location>
</feature>
<dbReference type="Pfam" id="PF14604">
    <property type="entry name" value="SH3_9"/>
    <property type="match status" value="1"/>
</dbReference>
<sequence length="693" mass="78442">MESSSERFHEIIPSSSDNVVSTQQTSTIYARAKHAFKGRNNDELSFRKGDVITVTQQLEGGWWEGTLHSYTGWFPANYVNIISESERFLPSRNNGSPMLNGDGLSSGPTKETPLFSSDTSRQAYRKQVMKDFLEAELNYVDSVTKFSDNTLIKVKDSKKISEKDFQVLAGNLQLLITHQRELLSDIKEAAEKDPTNARIGGLLLKAAPNLRHLLRLYCENHPKAVDLILRNKDLYEQLLNEIDCPLKDLISGLSRPFRHLETYPSMLNELERGMHEAHPDRGDTQRAAAVFRDIANYCGALRKQKEMQLELLASGSIDGLPSEELKKLGEILYMSIVAVDDIKASTEEGLSCDRCVILFPTTLLILEITSNVNSYIMKKKISLEKLFLKKAENKTALILYNADGSSEIAMNLLSNDELQRWIEAFSCCTNLTVTDDCCDLISSFGPQKIDISDMHNMAEISPLRKAEISQLPVAIKADITKRNALPPGLRFDHKLEMVLPEGINENESTKDLHSKRTKMYSGYCLRPFPAARGNYAVDYSRKTNIKLRKEISQGDQEDAFLLHIVEDYSSAMLPIKRSANGTQSSSVHEYDAPQLIVAENEKMFVEEMIGDQVVVKEKSLVDTVYALRDQLSNVQKELLQLNKTVDREQKSRRRLEEMVRRLCQQLQQQQQQHQQRGQKASNLTSKTPLSARD</sequence>
<dbReference type="InterPro" id="IPR011993">
    <property type="entry name" value="PH-like_dom_sf"/>
</dbReference>
<dbReference type="FunFam" id="2.30.30.40:FF:000072">
    <property type="entry name" value="Unconventional Myosin IB"/>
    <property type="match status" value="1"/>
</dbReference>
<evidence type="ECO:0000256" key="3">
    <source>
        <dbReference type="SAM" id="MobiDB-lite"/>
    </source>
</evidence>
<evidence type="ECO:0000259" key="5">
    <source>
        <dbReference type="PROSITE" id="PS50010"/>
    </source>
</evidence>
<dbReference type="PANTHER" id="PTHR46026:SF1">
    <property type="entry name" value="RHO-TYPE GUANINE NUCLEOTIDE EXCHANGE FACTOR, ISOFORM F"/>
    <property type="match status" value="1"/>
</dbReference>
<feature type="compositionally biased region" description="Polar residues" evidence="3">
    <location>
        <begin position="106"/>
        <end position="118"/>
    </location>
</feature>
<feature type="compositionally biased region" description="Polar residues" evidence="3">
    <location>
        <begin position="679"/>
        <end position="693"/>
    </location>
</feature>
<keyword evidence="7" id="KW-1185">Reference proteome</keyword>
<feature type="region of interest" description="Disordered" evidence="3">
    <location>
        <begin position="666"/>
        <end position="693"/>
    </location>
</feature>
<evidence type="ECO:0000313" key="6">
    <source>
        <dbReference type="EMBL" id="VIO89275.1"/>
    </source>
</evidence>
<dbReference type="InterPro" id="IPR001452">
    <property type="entry name" value="SH3_domain"/>
</dbReference>
<dbReference type="Gene3D" id="1.20.900.10">
    <property type="entry name" value="Dbl homology (DH) domain"/>
    <property type="match status" value="1"/>
</dbReference>
<evidence type="ECO:0000256" key="1">
    <source>
        <dbReference type="ARBA" id="ARBA00022443"/>
    </source>
</evidence>
<reference evidence="8" key="3">
    <citation type="submission" date="2019-12" db="UniProtKB">
        <authorList>
            <consortium name="WormBaseParasite"/>
        </authorList>
    </citation>
    <scope>IDENTIFICATION</scope>
</reference>
<feature type="region of interest" description="Disordered" evidence="3">
    <location>
        <begin position="1"/>
        <end position="23"/>
    </location>
</feature>
<dbReference type="GeneID" id="6097682"/>
<dbReference type="Proteomes" id="UP000006672">
    <property type="component" value="Unassembled WGS sequence"/>
</dbReference>
<dbReference type="KEGG" id="bmy:BM_BM5006"/>
<accession>A0A4E9EYC9</accession>
<dbReference type="SMART" id="SM00326">
    <property type="entry name" value="SH3"/>
    <property type="match status" value="1"/>
</dbReference>
<protein>
    <submittedName>
        <fullName evidence="6 8">Variant SH3 domain containing protein</fullName>
    </submittedName>
</protein>
<reference evidence="6" key="2">
    <citation type="submission" date="2019-04" db="EMBL/GenBank/DDBJ databases">
        <authorList>
            <person name="Howe K."/>
            <person name="Paulini M."/>
            <person name="Williams G."/>
        </authorList>
    </citation>
    <scope>NUCLEOTIDE SEQUENCE [LARGE SCALE GENOMIC DNA]</scope>
    <source>
        <strain evidence="6">FR3</strain>
    </source>
</reference>
<dbReference type="InterPro" id="IPR036028">
    <property type="entry name" value="SH3-like_dom_sf"/>
</dbReference>
<proteinExistence type="predicted"/>
<feature type="domain" description="DH" evidence="5">
    <location>
        <begin position="124"/>
        <end position="301"/>
    </location>
</feature>
<dbReference type="Gene3D" id="1.20.5.390">
    <property type="entry name" value="L1 transposable element, trimerization domain"/>
    <property type="match status" value="1"/>
</dbReference>
<evidence type="ECO:0000259" key="4">
    <source>
        <dbReference type="PROSITE" id="PS50002"/>
    </source>
</evidence>